<reference evidence="23" key="1">
    <citation type="submission" date="2019-08" db="EMBL/GenBank/DDBJ databases">
        <authorList>
            <person name="Kucharzyk K."/>
            <person name="Murdoch R.W."/>
            <person name="Higgins S."/>
            <person name="Loffler F."/>
        </authorList>
    </citation>
    <scope>NUCLEOTIDE SEQUENCE</scope>
</reference>
<dbReference type="HAMAP" id="MF_01965">
    <property type="entry name" value="NADHX_dehydratase"/>
    <property type="match status" value="1"/>
</dbReference>
<dbReference type="NCBIfam" id="TIGR00196">
    <property type="entry name" value="yjeF_cterm"/>
    <property type="match status" value="1"/>
</dbReference>
<dbReference type="PROSITE" id="PS51383">
    <property type="entry name" value="YJEF_C_3"/>
    <property type="match status" value="1"/>
</dbReference>
<feature type="domain" description="YjeF N-terminal" evidence="22">
    <location>
        <begin position="9"/>
        <end position="222"/>
    </location>
</feature>
<dbReference type="HAMAP" id="MF_01966">
    <property type="entry name" value="NADHX_epimerase"/>
    <property type="match status" value="1"/>
</dbReference>
<dbReference type="InterPro" id="IPR029056">
    <property type="entry name" value="Ribokinase-like"/>
</dbReference>
<evidence type="ECO:0000256" key="6">
    <source>
        <dbReference type="ARBA" id="ARBA00012228"/>
    </source>
</evidence>
<dbReference type="EC" id="4.2.1.136" evidence="7"/>
<dbReference type="AlphaFoldDB" id="A0A644V581"/>
<evidence type="ECO:0000256" key="4">
    <source>
        <dbReference type="ARBA" id="ARBA00006001"/>
    </source>
</evidence>
<evidence type="ECO:0000256" key="5">
    <source>
        <dbReference type="ARBA" id="ARBA00009524"/>
    </source>
</evidence>
<evidence type="ECO:0000256" key="15">
    <source>
        <dbReference type="ARBA" id="ARBA00023239"/>
    </source>
</evidence>
<feature type="domain" description="YjeF C-terminal" evidence="21">
    <location>
        <begin position="232"/>
        <end position="513"/>
    </location>
</feature>
<keyword evidence="14" id="KW-0413">Isomerase</keyword>
<dbReference type="GO" id="GO:0052856">
    <property type="term" value="F:NAD(P)HX epimerase activity"/>
    <property type="evidence" value="ECO:0007669"/>
    <property type="project" value="UniProtKB-EC"/>
</dbReference>
<accession>A0A644V581</accession>
<comment type="similarity">
    <text evidence="5">In the C-terminal section; belongs to the NnrD/CARKD family.</text>
</comment>
<dbReference type="PROSITE" id="PS51385">
    <property type="entry name" value="YJEF_N"/>
    <property type="match status" value="1"/>
</dbReference>
<dbReference type="InterPro" id="IPR000631">
    <property type="entry name" value="CARKD"/>
</dbReference>
<evidence type="ECO:0000256" key="7">
    <source>
        <dbReference type="ARBA" id="ARBA00013129"/>
    </source>
</evidence>
<dbReference type="SUPFAM" id="SSF53613">
    <property type="entry name" value="Ribokinase-like"/>
    <property type="match status" value="1"/>
</dbReference>
<keyword evidence="15" id="KW-0456">Lyase</keyword>
<evidence type="ECO:0000256" key="12">
    <source>
        <dbReference type="ARBA" id="ARBA00022958"/>
    </source>
</evidence>
<evidence type="ECO:0000256" key="3">
    <source>
        <dbReference type="ARBA" id="ARBA00001958"/>
    </source>
</evidence>
<evidence type="ECO:0000256" key="9">
    <source>
        <dbReference type="ARBA" id="ARBA00022741"/>
    </source>
</evidence>
<dbReference type="PANTHER" id="PTHR12592:SF0">
    <property type="entry name" value="ATP-DEPENDENT (S)-NAD(P)H-HYDRATE DEHYDRATASE"/>
    <property type="match status" value="1"/>
</dbReference>
<keyword evidence="8" id="KW-0479">Metal-binding</keyword>
<comment type="catalytic activity">
    <reaction evidence="20">
        <text>(6S)-NADPHX + ADP = AMP + phosphate + NADPH + H(+)</text>
        <dbReference type="Rhea" id="RHEA:32235"/>
        <dbReference type="ChEBI" id="CHEBI:15378"/>
        <dbReference type="ChEBI" id="CHEBI:43474"/>
        <dbReference type="ChEBI" id="CHEBI:57783"/>
        <dbReference type="ChEBI" id="CHEBI:64076"/>
        <dbReference type="ChEBI" id="CHEBI:456215"/>
        <dbReference type="ChEBI" id="CHEBI:456216"/>
        <dbReference type="EC" id="4.2.1.136"/>
    </reaction>
</comment>
<evidence type="ECO:0000256" key="14">
    <source>
        <dbReference type="ARBA" id="ARBA00023235"/>
    </source>
</evidence>
<evidence type="ECO:0000256" key="18">
    <source>
        <dbReference type="ARBA" id="ARBA00032624"/>
    </source>
</evidence>
<dbReference type="PROSITE" id="PS01050">
    <property type="entry name" value="YJEF_C_2"/>
    <property type="match status" value="1"/>
</dbReference>
<dbReference type="EMBL" id="VSSQ01000223">
    <property type="protein sequence ID" value="MPL86500.1"/>
    <property type="molecule type" value="Genomic_DNA"/>
</dbReference>
<protein>
    <recommendedName>
        <fullName evidence="18">Nicotinamide nucleotide repair protein</fullName>
        <ecNumber evidence="7">4.2.1.136</ecNumber>
        <ecNumber evidence="6">5.1.99.6</ecNumber>
    </recommendedName>
</protein>
<keyword evidence="16" id="KW-0511">Multifunctional enzyme</keyword>
<evidence type="ECO:0000259" key="21">
    <source>
        <dbReference type="PROSITE" id="PS51383"/>
    </source>
</evidence>
<comment type="catalytic activity">
    <reaction evidence="19">
        <text>(6S)-NADHX + ADP = AMP + phosphate + NADH + H(+)</text>
        <dbReference type="Rhea" id="RHEA:32223"/>
        <dbReference type="ChEBI" id="CHEBI:15378"/>
        <dbReference type="ChEBI" id="CHEBI:43474"/>
        <dbReference type="ChEBI" id="CHEBI:57945"/>
        <dbReference type="ChEBI" id="CHEBI:64074"/>
        <dbReference type="ChEBI" id="CHEBI:456215"/>
        <dbReference type="ChEBI" id="CHEBI:456216"/>
        <dbReference type="EC" id="4.2.1.136"/>
    </reaction>
</comment>
<evidence type="ECO:0000256" key="1">
    <source>
        <dbReference type="ARBA" id="ARBA00000013"/>
    </source>
</evidence>
<keyword evidence="11" id="KW-0521">NADP</keyword>
<dbReference type="Gene3D" id="3.40.50.10260">
    <property type="entry name" value="YjeF N-terminal domain"/>
    <property type="match status" value="1"/>
</dbReference>
<evidence type="ECO:0000256" key="2">
    <source>
        <dbReference type="ARBA" id="ARBA00000909"/>
    </source>
</evidence>
<proteinExistence type="inferred from homology"/>
<dbReference type="GO" id="GO:0052855">
    <property type="term" value="F:ADP-dependent NAD(P)H-hydrate dehydratase activity"/>
    <property type="evidence" value="ECO:0007669"/>
    <property type="project" value="UniProtKB-EC"/>
</dbReference>
<comment type="catalytic activity">
    <reaction evidence="2">
        <text>(6R)-NADPHX = (6S)-NADPHX</text>
        <dbReference type="Rhea" id="RHEA:32227"/>
        <dbReference type="ChEBI" id="CHEBI:64076"/>
        <dbReference type="ChEBI" id="CHEBI:64077"/>
        <dbReference type="EC" id="5.1.99.6"/>
    </reaction>
</comment>
<comment type="function">
    <text evidence="17">Bifunctional enzyme that catalyzes the epimerization of the S- and R-forms of NAD(P)HX and the dehydration of the S-form of NAD(P)HX at the expense of ADP, which is converted to AMP. This allows the repair of both epimers of NAD(P)HX, a damaged form of NAD(P)H that is a result of enzymatic or heat-dependent hydration.</text>
</comment>
<comment type="cofactor">
    <cofactor evidence="3">
        <name>K(+)</name>
        <dbReference type="ChEBI" id="CHEBI:29103"/>
    </cofactor>
</comment>
<dbReference type="PIRSF" id="PIRSF017184">
    <property type="entry name" value="Nnr"/>
    <property type="match status" value="1"/>
</dbReference>
<dbReference type="InterPro" id="IPR030677">
    <property type="entry name" value="Nnr"/>
</dbReference>
<evidence type="ECO:0000256" key="17">
    <source>
        <dbReference type="ARBA" id="ARBA00025153"/>
    </source>
</evidence>
<dbReference type="GO" id="GO:0046872">
    <property type="term" value="F:metal ion binding"/>
    <property type="evidence" value="ECO:0007669"/>
    <property type="project" value="UniProtKB-KW"/>
</dbReference>
<dbReference type="Gene3D" id="3.40.1190.20">
    <property type="match status" value="1"/>
</dbReference>
<evidence type="ECO:0000256" key="19">
    <source>
        <dbReference type="ARBA" id="ARBA00048238"/>
    </source>
</evidence>
<dbReference type="PANTHER" id="PTHR12592">
    <property type="entry name" value="ATP-DEPENDENT (S)-NAD(P)H-HYDRATE DEHYDRATASE FAMILY MEMBER"/>
    <property type="match status" value="1"/>
</dbReference>
<dbReference type="InterPro" id="IPR017953">
    <property type="entry name" value="Carbohydrate_kinase_pred_CS"/>
</dbReference>
<dbReference type="GO" id="GO:0110051">
    <property type="term" value="P:metabolite repair"/>
    <property type="evidence" value="ECO:0007669"/>
    <property type="project" value="TreeGrafter"/>
</dbReference>
<keyword evidence="10" id="KW-0067">ATP-binding</keyword>
<evidence type="ECO:0000256" key="11">
    <source>
        <dbReference type="ARBA" id="ARBA00022857"/>
    </source>
</evidence>
<evidence type="ECO:0000256" key="13">
    <source>
        <dbReference type="ARBA" id="ARBA00023027"/>
    </source>
</evidence>
<comment type="catalytic activity">
    <reaction evidence="1">
        <text>(6R)-NADHX = (6S)-NADHX</text>
        <dbReference type="Rhea" id="RHEA:32215"/>
        <dbReference type="ChEBI" id="CHEBI:64074"/>
        <dbReference type="ChEBI" id="CHEBI:64075"/>
        <dbReference type="EC" id="5.1.99.6"/>
    </reaction>
</comment>
<dbReference type="GO" id="GO:0005524">
    <property type="term" value="F:ATP binding"/>
    <property type="evidence" value="ECO:0007669"/>
    <property type="project" value="UniProtKB-KW"/>
</dbReference>
<dbReference type="InterPro" id="IPR004443">
    <property type="entry name" value="YjeF_N_dom"/>
</dbReference>
<dbReference type="EC" id="5.1.99.6" evidence="6"/>
<comment type="similarity">
    <text evidence="4">In the N-terminal section; belongs to the NnrE/AIBP family.</text>
</comment>
<evidence type="ECO:0000256" key="16">
    <source>
        <dbReference type="ARBA" id="ARBA00023268"/>
    </source>
</evidence>
<dbReference type="InterPro" id="IPR036652">
    <property type="entry name" value="YjeF_N_dom_sf"/>
</dbReference>
<evidence type="ECO:0000259" key="22">
    <source>
        <dbReference type="PROSITE" id="PS51385"/>
    </source>
</evidence>
<name>A0A644V581_9ZZZZ</name>
<dbReference type="Pfam" id="PF01256">
    <property type="entry name" value="Carb_kinase"/>
    <property type="match status" value="1"/>
</dbReference>
<evidence type="ECO:0000313" key="23">
    <source>
        <dbReference type="EMBL" id="MPL86500.1"/>
    </source>
</evidence>
<evidence type="ECO:0000256" key="20">
    <source>
        <dbReference type="ARBA" id="ARBA00049209"/>
    </source>
</evidence>
<organism evidence="23">
    <name type="scientific">bioreactor metagenome</name>
    <dbReference type="NCBI Taxonomy" id="1076179"/>
    <lineage>
        <taxon>unclassified sequences</taxon>
        <taxon>metagenomes</taxon>
        <taxon>ecological metagenomes</taxon>
    </lineage>
</organism>
<dbReference type="CDD" id="cd01171">
    <property type="entry name" value="YXKO-related"/>
    <property type="match status" value="1"/>
</dbReference>
<evidence type="ECO:0000256" key="10">
    <source>
        <dbReference type="ARBA" id="ARBA00022840"/>
    </source>
</evidence>
<gene>
    <name evidence="23" type="primary">nnr_10</name>
    <name evidence="23" type="ORF">SDC9_32482</name>
</gene>
<dbReference type="Pfam" id="PF03853">
    <property type="entry name" value="YjeF_N"/>
    <property type="match status" value="1"/>
</dbReference>
<comment type="caution">
    <text evidence="23">The sequence shown here is derived from an EMBL/GenBank/DDBJ whole genome shotgun (WGS) entry which is preliminary data.</text>
</comment>
<evidence type="ECO:0000256" key="8">
    <source>
        <dbReference type="ARBA" id="ARBA00022723"/>
    </source>
</evidence>
<keyword evidence="12" id="KW-0630">Potassium</keyword>
<keyword evidence="13" id="KW-0520">NAD</keyword>
<keyword evidence="9" id="KW-0547">Nucleotide-binding</keyword>
<dbReference type="NCBIfam" id="TIGR00197">
    <property type="entry name" value="yjeF_nterm"/>
    <property type="match status" value="1"/>
</dbReference>
<sequence>MKLLLKEAIRKVDAKAIKAVGLTELVLMENAGRAVADAADVALEGAGEKQIVIFVGKGNNGGDGLVAARLLENLGAFVYVIMLNNAKEFVGSAAQELKILKSCNAEVFAWTSSEKNKSKIFSLCAGADLFIDAMLGIGFKGELTGNYLKAVELMEQLPVPVIAIDIPSGVEANTGHVSSRAVHAQITVTMLAPKPGLYLYPGAAYSGNVIVANIGLPASLLKGTNSKQYLLDEEMIIGLLPVRAANSHKGMNGRISVLAGSSGFTGAAALCSEAVVRGGGGLVNLLTPQSQQGILATKLTEVMVKGINSEEDGALNEGALSQVQAELTKADVLAIGPGLGQNKKTQDFVRALIKKLLIPTVLDADALNALAGYTGILNNVPAKIVTPHPGEMARLTGLKQEEILANPIKVAVDYAKKWQAVVVLKCTPTVVALPNGKVFINSTGNAGMATGGSGDVLTGTIAALLGQGLSVGDAAICGVYIHGLAGDIAAENGIVGMKASDITTYLPRALQSLLLY</sequence>
<dbReference type="SUPFAM" id="SSF64153">
    <property type="entry name" value="YjeF N-terminal domain-like"/>
    <property type="match status" value="1"/>
</dbReference>